<dbReference type="GO" id="GO:0044038">
    <property type="term" value="P:cell wall macromolecule biosynthetic process"/>
    <property type="evidence" value="ECO:0007669"/>
    <property type="project" value="TreeGrafter"/>
</dbReference>
<organism evidence="9 10">
    <name type="scientific">Nesterenkonia salmonea</name>
    <dbReference type="NCBI Taxonomy" id="1804987"/>
    <lineage>
        <taxon>Bacteria</taxon>
        <taxon>Bacillati</taxon>
        <taxon>Actinomycetota</taxon>
        <taxon>Actinomycetes</taxon>
        <taxon>Micrococcales</taxon>
        <taxon>Micrococcaceae</taxon>
        <taxon>Nesterenkonia</taxon>
    </lineage>
</organism>
<keyword evidence="5 8" id="KW-1133">Transmembrane helix</keyword>
<keyword evidence="6 8" id="KW-0472">Membrane</keyword>
<evidence type="ECO:0000256" key="6">
    <source>
        <dbReference type="ARBA" id="ARBA00023136"/>
    </source>
</evidence>
<dbReference type="PANTHER" id="PTHR22926:SF3">
    <property type="entry name" value="UNDECAPRENYL-PHOSPHATE ALPHA-N-ACETYLGLUCOSAMINYL 1-PHOSPHATE TRANSFERASE"/>
    <property type="match status" value="1"/>
</dbReference>
<feature type="transmembrane region" description="Helical" evidence="8">
    <location>
        <begin position="314"/>
        <end position="334"/>
    </location>
</feature>
<dbReference type="GO" id="GO:0046872">
    <property type="term" value="F:metal ion binding"/>
    <property type="evidence" value="ECO:0007669"/>
    <property type="project" value="UniProtKB-KW"/>
</dbReference>
<accession>A0A5R9B931</accession>
<evidence type="ECO:0000256" key="5">
    <source>
        <dbReference type="ARBA" id="ARBA00022989"/>
    </source>
</evidence>
<dbReference type="GO" id="GO:0016780">
    <property type="term" value="F:phosphotransferase activity, for other substituted phosphate groups"/>
    <property type="evidence" value="ECO:0007669"/>
    <property type="project" value="InterPro"/>
</dbReference>
<evidence type="ECO:0000313" key="9">
    <source>
        <dbReference type="EMBL" id="TLP94982.1"/>
    </source>
</evidence>
<feature type="transmembrane region" description="Helical" evidence="8">
    <location>
        <begin position="6"/>
        <end position="27"/>
    </location>
</feature>
<evidence type="ECO:0000256" key="3">
    <source>
        <dbReference type="ARBA" id="ARBA00022679"/>
    </source>
</evidence>
<evidence type="ECO:0000313" key="10">
    <source>
        <dbReference type="Proteomes" id="UP000310458"/>
    </source>
</evidence>
<dbReference type="EMBL" id="VAVZ01000030">
    <property type="protein sequence ID" value="TLP94982.1"/>
    <property type="molecule type" value="Genomic_DNA"/>
</dbReference>
<comment type="cofactor">
    <cofactor evidence="7">
        <name>Mg(2+)</name>
        <dbReference type="ChEBI" id="CHEBI:18420"/>
    </cofactor>
</comment>
<evidence type="ECO:0000256" key="1">
    <source>
        <dbReference type="ARBA" id="ARBA00004651"/>
    </source>
</evidence>
<feature type="transmembrane region" description="Helical" evidence="8">
    <location>
        <begin position="340"/>
        <end position="360"/>
    </location>
</feature>
<keyword evidence="10" id="KW-1185">Reference proteome</keyword>
<dbReference type="AlphaFoldDB" id="A0A5R9B931"/>
<keyword evidence="7" id="KW-0460">Magnesium</keyword>
<protein>
    <submittedName>
        <fullName evidence="9">Undecaprenyl/decaprenyl-phosphate alpha-N-acetylglucosaminyl 1-phosphate transferase</fullName>
    </submittedName>
</protein>
<dbReference type="Proteomes" id="UP000310458">
    <property type="component" value="Unassembled WGS sequence"/>
</dbReference>
<dbReference type="Pfam" id="PF00953">
    <property type="entry name" value="Glycos_transf_4"/>
    <property type="match status" value="1"/>
</dbReference>
<proteinExistence type="predicted"/>
<name>A0A5R9B931_9MICC</name>
<sequence>MIYFLIVLTVSAGVTYMLTPPVRRLSLRLGIYTSIRSRDIHTEVKPRWGGVAIYVGMLAGIGISALIPLFSGIFADLSQVTGVILAMTLIMVTGMADDAWDIHWVIKLAAQIGSGVLLVVHGIQLEVMPVGWLGVGGPLLQGFLTVFLVVLTINAFNFIDGLDGLAAGVAAIGGAAFFMYSYLLTLSIREFEPSHLATLLMAVLVGACLGFLPHNFHPSKLIMGDTGAMLLGFVMATGAVIATSSLELHQEQFRFRNIPAYMPVLLPLAVMVLPVLDLVLAVVRRTLRGQSPFSPDRGHLHHKLLDSGYSHAQAVLLLYLWAGLIAFGSISFNFLPWQLVTTAMALTLGIATLLTLGPGMRKRVRKSNRRAAARQSKEDLP</sequence>
<keyword evidence="3 9" id="KW-0808">Transferase</keyword>
<dbReference type="PROSITE" id="PS01348">
    <property type="entry name" value="MRAY_2"/>
    <property type="match status" value="1"/>
</dbReference>
<evidence type="ECO:0000256" key="7">
    <source>
        <dbReference type="PIRSR" id="PIRSR600715-1"/>
    </source>
</evidence>
<keyword evidence="4 8" id="KW-0812">Transmembrane</keyword>
<reference evidence="9 10" key="1">
    <citation type="submission" date="2019-05" db="EMBL/GenBank/DDBJ databases">
        <title>Nesterenkonia sp. GY074 isolated from the Southern Atlantic Ocean.</title>
        <authorList>
            <person name="Zhang G."/>
        </authorList>
    </citation>
    <scope>NUCLEOTIDE SEQUENCE [LARGE SCALE GENOMIC DNA]</scope>
    <source>
        <strain evidence="9 10">GY074</strain>
    </source>
</reference>
<feature type="transmembrane region" description="Helical" evidence="8">
    <location>
        <begin position="73"/>
        <end position="92"/>
    </location>
</feature>
<dbReference type="PANTHER" id="PTHR22926">
    <property type="entry name" value="PHOSPHO-N-ACETYLMURAMOYL-PENTAPEPTIDE-TRANSFERASE"/>
    <property type="match status" value="1"/>
</dbReference>
<evidence type="ECO:0000256" key="2">
    <source>
        <dbReference type="ARBA" id="ARBA00022475"/>
    </source>
</evidence>
<evidence type="ECO:0000256" key="4">
    <source>
        <dbReference type="ARBA" id="ARBA00022692"/>
    </source>
</evidence>
<feature type="transmembrane region" description="Helical" evidence="8">
    <location>
        <begin position="228"/>
        <end position="246"/>
    </location>
</feature>
<feature type="transmembrane region" description="Helical" evidence="8">
    <location>
        <begin position="104"/>
        <end position="124"/>
    </location>
</feature>
<dbReference type="InterPro" id="IPR018480">
    <property type="entry name" value="PNAcMuramoyl-5peptid_Trfase_CS"/>
</dbReference>
<feature type="binding site" evidence="7">
    <location>
        <position position="157"/>
    </location>
    <ligand>
        <name>Mg(2+)</name>
        <dbReference type="ChEBI" id="CHEBI:18420"/>
    </ligand>
</feature>
<keyword evidence="7" id="KW-0479">Metal-binding</keyword>
<comment type="subcellular location">
    <subcellularLocation>
        <location evidence="1">Cell membrane</location>
        <topology evidence="1">Multi-pass membrane protein</topology>
    </subcellularLocation>
</comment>
<dbReference type="InterPro" id="IPR000715">
    <property type="entry name" value="Glycosyl_transferase_4"/>
</dbReference>
<dbReference type="GO" id="GO:0009103">
    <property type="term" value="P:lipopolysaccharide biosynthetic process"/>
    <property type="evidence" value="ECO:0007669"/>
    <property type="project" value="TreeGrafter"/>
</dbReference>
<feature type="binding site" evidence="7">
    <location>
        <position position="225"/>
    </location>
    <ligand>
        <name>Mg(2+)</name>
        <dbReference type="ChEBI" id="CHEBI:18420"/>
    </ligand>
</feature>
<dbReference type="OrthoDB" id="9783652at2"/>
<dbReference type="GO" id="GO:0071555">
    <property type="term" value="P:cell wall organization"/>
    <property type="evidence" value="ECO:0007669"/>
    <property type="project" value="TreeGrafter"/>
</dbReference>
<gene>
    <name evidence="9" type="ORF">FEF26_11040</name>
</gene>
<keyword evidence="2" id="KW-1003">Cell membrane</keyword>
<feature type="transmembrane region" description="Helical" evidence="8">
    <location>
        <begin position="48"/>
        <end position="67"/>
    </location>
</feature>
<feature type="transmembrane region" description="Helical" evidence="8">
    <location>
        <begin position="196"/>
        <end position="216"/>
    </location>
</feature>
<evidence type="ECO:0000256" key="8">
    <source>
        <dbReference type="SAM" id="Phobius"/>
    </source>
</evidence>
<dbReference type="GO" id="GO:0005886">
    <property type="term" value="C:plasma membrane"/>
    <property type="evidence" value="ECO:0007669"/>
    <property type="project" value="UniProtKB-SubCell"/>
</dbReference>
<feature type="transmembrane region" description="Helical" evidence="8">
    <location>
        <begin position="258"/>
        <end position="283"/>
    </location>
</feature>
<feature type="transmembrane region" description="Helical" evidence="8">
    <location>
        <begin position="165"/>
        <end position="184"/>
    </location>
</feature>
<feature type="transmembrane region" description="Helical" evidence="8">
    <location>
        <begin position="130"/>
        <end position="153"/>
    </location>
</feature>
<dbReference type="CDD" id="cd06853">
    <property type="entry name" value="GT_WecA_like"/>
    <property type="match status" value="1"/>
</dbReference>
<comment type="caution">
    <text evidence="9">The sequence shown here is derived from an EMBL/GenBank/DDBJ whole genome shotgun (WGS) entry which is preliminary data.</text>
</comment>